<organism evidence="3 4">
    <name type="scientific">Extibacter muris</name>
    <dbReference type="NCBI Taxonomy" id="1796622"/>
    <lineage>
        <taxon>Bacteria</taxon>
        <taxon>Bacillati</taxon>
        <taxon>Bacillota</taxon>
        <taxon>Clostridia</taxon>
        <taxon>Lachnospirales</taxon>
        <taxon>Lachnospiraceae</taxon>
        <taxon>Extibacter</taxon>
    </lineage>
</organism>
<feature type="region of interest" description="Disordered" evidence="1">
    <location>
        <begin position="1"/>
        <end position="31"/>
    </location>
</feature>
<dbReference type="RefSeq" id="WP_132275546.1">
    <property type="nucleotide sequence ID" value="NZ_JAOBST010000020.1"/>
</dbReference>
<reference evidence="3 4" key="1">
    <citation type="journal article" date="2016" name="Nat. Microbiol.">
        <title>The Mouse Intestinal Bacterial Collection (miBC) provides host-specific insight into cultured diversity and functional potential of the gut microbiota.</title>
        <authorList>
            <person name="Lagkouvardos I."/>
            <person name="Pukall R."/>
            <person name="Abt B."/>
            <person name="Foesel B.U."/>
            <person name="Meier-Kolthoff J.P."/>
            <person name="Kumar N."/>
            <person name="Bresciani A."/>
            <person name="Martinez I."/>
            <person name="Just S."/>
            <person name="Ziegler C."/>
            <person name="Brugiroux S."/>
            <person name="Garzetti D."/>
            <person name="Wenning M."/>
            <person name="Bui T.P."/>
            <person name="Wang J."/>
            <person name="Hugenholtz F."/>
            <person name="Plugge C.M."/>
            <person name="Peterson D.A."/>
            <person name="Hornef M.W."/>
            <person name="Baines J.F."/>
            <person name="Smidt H."/>
            <person name="Walter J."/>
            <person name="Kristiansen K."/>
            <person name="Nielsen H.B."/>
            <person name="Haller D."/>
            <person name="Overmann J."/>
            <person name="Stecher B."/>
            <person name="Clavel T."/>
        </authorList>
    </citation>
    <scope>NUCLEOTIDE SEQUENCE [LARGE SCALE GENOMIC DNA]</scope>
    <source>
        <strain evidence="3 4">DSM 28560</strain>
    </source>
</reference>
<gene>
    <name evidence="3" type="ORF">E1963_04005</name>
</gene>
<dbReference type="InterPro" id="IPR036366">
    <property type="entry name" value="PGBDSf"/>
</dbReference>
<evidence type="ECO:0000313" key="4">
    <source>
        <dbReference type="Proteomes" id="UP000295710"/>
    </source>
</evidence>
<dbReference type="InterPro" id="IPR002477">
    <property type="entry name" value="Peptidoglycan-bd-like"/>
</dbReference>
<evidence type="ECO:0000259" key="2">
    <source>
        <dbReference type="Pfam" id="PF01471"/>
    </source>
</evidence>
<dbReference type="Proteomes" id="UP000295710">
    <property type="component" value="Unassembled WGS sequence"/>
</dbReference>
<dbReference type="Pfam" id="PF01471">
    <property type="entry name" value="PG_binding_1"/>
    <property type="match status" value="1"/>
</dbReference>
<dbReference type="SUPFAM" id="SSF47090">
    <property type="entry name" value="PGBD-like"/>
    <property type="match status" value="1"/>
</dbReference>
<dbReference type="AlphaFoldDB" id="A0A4R4FGJ7"/>
<name>A0A4R4FGJ7_9FIRM</name>
<comment type="caution">
    <text evidence="3">The sequence shown here is derived from an EMBL/GenBank/DDBJ whole genome shotgun (WGS) entry which is preliminary data.</text>
</comment>
<dbReference type="Gene3D" id="1.10.101.10">
    <property type="entry name" value="PGBD-like superfamily/PGBD"/>
    <property type="match status" value="1"/>
</dbReference>
<keyword evidence="4" id="KW-1185">Reference proteome</keyword>
<dbReference type="InterPro" id="IPR036365">
    <property type="entry name" value="PGBD-like_sf"/>
</dbReference>
<protein>
    <submittedName>
        <fullName evidence="3">Peptidoglycan-binding protein</fullName>
    </submittedName>
</protein>
<feature type="domain" description="Peptidoglycan binding-like" evidence="2">
    <location>
        <begin position="118"/>
        <end position="170"/>
    </location>
</feature>
<dbReference type="EMBL" id="SMMX01000003">
    <property type="protein sequence ID" value="TDA22588.1"/>
    <property type="molecule type" value="Genomic_DNA"/>
</dbReference>
<accession>A0A4R4FGJ7</accession>
<evidence type="ECO:0000313" key="3">
    <source>
        <dbReference type="EMBL" id="TDA22588.1"/>
    </source>
</evidence>
<sequence length="174" mass="18819">MGQERKRGVLYKGAGAGAEQPARRGVGRSRSGRIRKRGLYSERDINASIYYCCPTGTFRKAVRLSYKNHGAGGGNWIARLQAECNRQGYSNQAVDGEKGPNTLAGSPQLGRTSQGNITALIQERLNALGYNCGAADGINGPKTQVAIKAFRRAHNLVQDDIVGQKTWSKLLLLS</sequence>
<evidence type="ECO:0000256" key="1">
    <source>
        <dbReference type="SAM" id="MobiDB-lite"/>
    </source>
</evidence>
<proteinExistence type="predicted"/>